<reference evidence="1 2" key="1">
    <citation type="submission" date="2020-02" db="EMBL/GenBank/DDBJ databases">
        <authorList>
            <person name="Zhang X.-Y."/>
        </authorList>
    </citation>
    <scope>NUCLEOTIDE SEQUENCE [LARGE SCALE GENOMIC DNA]</scope>
    <source>
        <strain evidence="1 2">C33</strain>
    </source>
</reference>
<proteinExistence type="predicted"/>
<organism evidence="1 2">
    <name type="scientific">Wenzhouxiangella limi</name>
    <dbReference type="NCBI Taxonomy" id="2707351"/>
    <lineage>
        <taxon>Bacteria</taxon>
        <taxon>Pseudomonadati</taxon>
        <taxon>Pseudomonadota</taxon>
        <taxon>Gammaproteobacteria</taxon>
        <taxon>Chromatiales</taxon>
        <taxon>Wenzhouxiangellaceae</taxon>
        <taxon>Wenzhouxiangella</taxon>
    </lineage>
</organism>
<protein>
    <submittedName>
        <fullName evidence="1">DUF4390 domain-containing protein</fullName>
    </submittedName>
</protein>
<dbReference type="AlphaFoldDB" id="A0A845V7H4"/>
<dbReference type="RefSeq" id="WP_164211291.1">
    <property type="nucleotide sequence ID" value="NZ_JAAGSC010000041.1"/>
</dbReference>
<dbReference type="EMBL" id="JAAGSC010000041">
    <property type="protein sequence ID" value="NDY95895.1"/>
    <property type="molecule type" value="Genomic_DNA"/>
</dbReference>
<sequence length="176" mass="20615">MSACTADPDLHGHLRLIDPEPHWRGEVLGIRAGIDFEPGPRVIEALDHGVTIPIRFQSRIGPPLRRLPITDDPRSHRFEIRYLPLIRHYELTDLRSGEQTSYPRLAMVRDALAQPRWMETRHRDRHSGGSGWRLQARVEIDRKRLPSPMRLPVWFDRNWGLGDDWHTWKPEEYGGQ</sequence>
<comment type="caution">
    <text evidence="1">The sequence shown here is derived from an EMBL/GenBank/DDBJ whole genome shotgun (WGS) entry which is preliminary data.</text>
</comment>
<gene>
    <name evidence="1" type="ORF">G3I74_09155</name>
</gene>
<accession>A0A845V7H4</accession>
<keyword evidence="2" id="KW-1185">Reference proteome</keyword>
<dbReference type="Proteomes" id="UP000484885">
    <property type="component" value="Unassembled WGS sequence"/>
</dbReference>
<evidence type="ECO:0000313" key="1">
    <source>
        <dbReference type="EMBL" id="NDY95895.1"/>
    </source>
</evidence>
<dbReference type="Pfam" id="PF14334">
    <property type="entry name" value="DUF4390"/>
    <property type="match status" value="1"/>
</dbReference>
<name>A0A845V7H4_9GAMM</name>
<dbReference type="InterPro" id="IPR025500">
    <property type="entry name" value="DUF4390"/>
</dbReference>
<evidence type="ECO:0000313" key="2">
    <source>
        <dbReference type="Proteomes" id="UP000484885"/>
    </source>
</evidence>